<comment type="caution">
    <text evidence="2">The sequence shown here is derived from an EMBL/GenBank/DDBJ whole genome shotgun (WGS) entry which is preliminary data.</text>
</comment>
<reference evidence="3 5" key="1">
    <citation type="journal article" date="2015" name="Stand. Genomic Sci.">
        <title>Genomic Encyclopedia of Bacterial and Archaeal Type Strains, Phase III: the genomes of soil and plant-associated and newly described type strains.</title>
        <authorList>
            <person name="Whitman W.B."/>
            <person name="Woyke T."/>
            <person name="Klenk H.P."/>
            <person name="Zhou Y."/>
            <person name="Lilburn T.G."/>
            <person name="Beck B.J."/>
            <person name="De Vos P."/>
            <person name="Vandamme P."/>
            <person name="Eisen J.A."/>
            <person name="Garrity G."/>
            <person name="Hugenholtz P."/>
            <person name="Kyrpides N.C."/>
        </authorList>
    </citation>
    <scope>NUCLEOTIDE SEQUENCE [LARGE SCALE GENOMIC DNA]</scope>
    <source>
        <strain evidence="3 5">CGMCC 1.10115</strain>
    </source>
</reference>
<dbReference type="AlphaFoldDB" id="A0A2V2ZKU0"/>
<dbReference type="EMBL" id="QGTW01000015">
    <property type="protein sequence ID" value="PWW20508.1"/>
    <property type="molecule type" value="Genomic_DNA"/>
</dbReference>
<keyword evidence="5" id="KW-1185">Reference proteome</keyword>
<dbReference type="RefSeq" id="WP_110067014.1">
    <property type="nucleotide sequence ID" value="NZ_CBCSDC010000022.1"/>
</dbReference>
<evidence type="ECO:0000313" key="3">
    <source>
        <dbReference type="EMBL" id="TWH84047.1"/>
    </source>
</evidence>
<dbReference type="Proteomes" id="UP000318667">
    <property type="component" value="Unassembled WGS sequence"/>
</dbReference>
<sequence length="41" mass="5050">MKKKKLSMLEMIKENKEELLKDRRQLEKIEKKIDDKYAKAQ</sequence>
<proteinExistence type="predicted"/>
<evidence type="ECO:0000313" key="5">
    <source>
        <dbReference type="Proteomes" id="UP000318667"/>
    </source>
</evidence>
<feature type="coiled-coil region" evidence="1">
    <location>
        <begin position="9"/>
        <end position="36"/>
    </location>
</feature>
<gene>
    <name evidence="2" type="ORF">DFO73_11585</name>
    <name evidence="3" type="ORF">IQ19_03712</name>
</gene>
<dbReference type="Pfam" id="PF13040">
    <property type="entry name" value="Fur_reg_FbpB"/>
    <property type="match status" value="1"/>
</dbReference>
<accession>A0A2V2ZKU0</accession>
<evidence type="ECO:0000313" key="2">
    <source>
        <dbReference type="EMBL" id="PWW20508.1"/>
    </source>
</evidence>
<evidence type="ECO:0000313" key="4">
    <source>
        <dbReference type="Proteomes" id="UP000247150"/>
    </source>
</evidence>
<evidence type="ECO:0000256" key="1">
    <source>
        <dbReference type="SAM" id="Coils"/>
    </source>
</evidence>
<protein>
    <submittedName>
        <fullName evidence="2">Fur-regulated basic protein B</fullName>
    </submittedName>
</protein>
<dbReference type="OrthoDB" id="2991278at2"/>
<reference evidence="3" key="3">
    <citation type="submission" date="2019-07" db="EMBL/GenBank/DDBJ databases">
        <authorList>
            <person name="Whitman W."/>
            <person name="Huntemann M."/>
            <person name="Clum A."/>
            <person name="Pillay M."/>
            <person name="Palaniappan K."/>
            <person name="Varghese N."/>
            <person name="Mikhailova N."/>
            <person name="Stamatis D."/>
            <person name="Reddy T."/>
            <person name="Daum C."/>
            <person name="Shapiro N."/>
            <person name="Ivanova N."/>
            <person name="Kyrpides N."/>
            <person name="Woyke T."/>
        </authorList>
    </citation>
    <scope>NUCLEOTIDE SEQUENCE</scope>
    <source>
        <strain evidence="3">CGMCC 1.10115</strain>
    </source>
</reference>
<dbReference type="EMBL" id="VLKI01000012">
    <property type="protein sequence ID" value="TWH84047.1"/>
    <property type="molecule type" value="Genomic_DNA"/>
</dbReference>
<reference evidence="2 4" key="2">
    <citation type="submission" date="2018-05" db="EMBL/GenBank/DDBJ databases">
        <title>Freshwater and sediment microbial communities from various areas in North America, analyzing microbe dynamics in response to fracking.</title>
        <authorList>
            <person name="Lamendella R."/>
        </authorList>
    </citation>
    <scope>NUCLEOTIDE SEQUENCE [LARGE SCALE GENOMIC DNA]</scope>
    <source>
        <strain evidence="2 4">15_TX</strain>
    </source>
</reference>
<dbReference type="InterPro" id="IPR025004">
    <property type="entry name" value="SenN/SenS"/>
</dbReference>
<organism evidence="2 4">
    <name type="scientific">Cytobacillus oceanisediminis</name>
    <dbReference type="NCBI Taxonomy" id="665099"/>
    <lineage>
        <taxon>Bacteria</taxon>
        <taxon>Bacillati</taxon>
        <taxon>Bacillota</taxon>
        <taxon>Bacilli</taxon>
        <taxon>Bacillales</taxon>
        <taxon>Bacillaceae</taxon>
        <taxon>Cytobacillus</taxon>
    </lineage>
</organism>
<dbReference type="Proteomes" id="UP000247150">
    <property type="component" value="Unassembled WGS sequence"/>
</dbReference>
<keyword evidence="1" id="KW-0175">Coiled coil</keyword>
<dbReference type="GeneID" id="65404842"/>
<name>A0A2V2ZKU0_9BACI</name>